<evidence type="ECO:0000313" key="5">
    <source>
        <dbReference type="EMBL" id="MDN3919797.1"/>
    </source>
</evidence>
<protein>
    <submittedName>
        <fullName evidence="5">Methyl-accepting chemotaxis protein</fullName>
    </submittedName>
</protein>
<dbReference type="RefSeq" id="WP_290358123.1">
    <property type="nucleotide sequence ID" value="NZ_JAUHHC010000002.1"/>
</dbReference>
<sequence>MFGAFKKGAAAETAPLAIAEPGLGSEAAVEVIRRLSRAMSSVGKDAAEVRGALEDTQRVVLAQAEAMSALGAQLQQVRQTQDAISQATRQSGEAVERARGALGGVGDEVGGIVSTLRQVSDAAGDITKIALQTRLVAFNASVEAKRAGEAGRGFGVVADAVKALAGQVESSSKAIVGAIATLDERIERFSRELRSEAGGGEKSAIHQAFADVEGDVARIAASARQSGQTMLTLNERAATLEQEVQHAMSGLKTAFACSDRFLRLSEELIEQIAETGLEVEDTPYIRGAQQAAAEIAALLEQALASGAIGEAQLFDEQYRPIVDTDPAQHLTAFTQLADRLFPPVQERLLSLSNKVVFCIAVDRNGYVATHNKSYCHPQRPGELAWNTANSRYRRIFNDRTGLASARNQRPFLLQTYRRDMGGGRFVLLKEAAAPIVVRGRHWGGLRLAFGF</sequence>
<dbReference type="InterPro" id="IPR051310">
    <property type="entry name" value="MCP_chemotaxis"/>
</dbReference>
<keyword evidence="6" id="KW-1185">Reference proteome</keyword>
<dbReference type="InterPro" id="IPR004089">
    <property type="entry name" value="MCPsignal_dom"/>
</dbReference>
<dbReference type="EMBL" id="JAUHHC010000002">
    <property type="protein sequence ID" value="MDN3919797.1"/>
    <property type="molecule type" value="Genomic_DNA"/>
</dbReference>
<dbReference type="SMART" id="SM00283">
    <property type="entry name" value="MA"/>
    <property type="match status" value="1"/>
</dbReference>
<dbReference type="PROSITE" id="PS50111">
    <property type="entry name" value="CHEMOTAXIS_TRANSDUC_2"/>
    <property type="match status" value="1"/>
</dbReference>
<evidence type="ECO:0000313" key="6">
    <source>
        <dbReference type="Proteomes" id="UP001228044"/>
    </source>
</evidence>
<accession>A0ABT8DN38</accession>
<proteinExistence type="inferred from homology"/>
<organism evidence="5 6">
    <name type="scientific">Roseateles violae</name>
    <dbReference type="NCBI Taxonomy" id="3058042"/>
    <lineage>
        <taxon>Bacteria</taxon>
        <taxon>Pseudomonadati</taxon>
        <taxon>Pseudomonadota</taxon>
        <taxon>Betaproteobacteria</taxon>
        <taxon>Burkholderiales</taxon>
        <taxon>Sphaerotilaceae</taxon>
        <taxon>Roseateles</taxon>
    </lineage>
</organism>
<dbReference type="SUPFAM" id="SSF58104">
    <property type="entry name" value="Methyl-accepting chemotaxis protein (MCP) signaling domain"/>
    <property type="match status" value="1"/>
</dbReference>
<comment type="similarity">
    <text evidence="2">Belongs to the methyl-accepting chemotaxis (MCP) protein family.</text>
</comment>
<dbReference type="PANTHER" id="PTHR43531:SF11">
    <property type="entry name" value="METHYL-ACCEPTING CHEMOTAXIS PROTEIN 3"/>
    <property type="match status" value="1"/>
</dbReference>
<feature type="domain" description="Methyl-accepting transducer" evidence="4">
    <location>
        <begin position="31"/>
        <end position="252"/>
    </location>
</feature>
<reference evidence="5 6" key="1">
    <citation type="submission" date="2023-06" db="EMBL/GenBank/DDBJ databases">
        <title>Pelomonas sp. PFR6 16S ribosomal RNA gene Genome sequencing and assembly.</title>
        <authorList>
            <person name="Woo H."/>
        </authorList>
    </citation>
    <scope>NUCLEOTIDE SEQUENCE [LARGE SCALE GENOMIC DNA]</scope>
    <source>
        <strain evidence="5 6">PFR6</strain>
    </source>
</reference>
<gene>
    <name evidence="5" type="ORF">QWJ38_05820</name>
</gene>
<dbReference type="Gene3D" id="1.10.287.950">
    <property type="entry name" value="Methyl-accepting chemotaxis protein"/>
    <property type="match status" value="1"/>
</dbReference>
<dbReference type="Pfam" id="PF00015">
    <property type="entry name" value="MCPsignal"/>
    <property type="match status" value="1"/>
</dbReference>
<evidence type="ECO:0000256" key="3">
    <source>
        <dbReference type="PROSITE-ProRule" id="PRU00284"/>
    </source>
</evidence>
<name>A0ABT8DN38_9BURK</name>
<comment type="caution">
    <text evidence="5">The sequence shown here is derived from an EMBL/GenBank/DDBJ whole genome shotgun (WGS) entry which is preliminary data.</text>
</comment>
<keyword evidence="1" id="KW-0145">Chemotaxis</keyword>
<dbReference type="Proteomes" id="UP001228044">
    <property type="component" value="Unassembled WGS sequence"/>
</dbReference>
<keyword evidence="3" id="KW-0807">Transducer</keyword>
<evidence type="ECO:0000256" key="2">
    <source>
        <dbReference type="ARBA" id="ARBA00029447"/>
    </source>
</evidence>
<evidence type="ECO:0000259" key="4">
    <source>
        <dbReference type="PROSITE" id="PS50111"/>
    </source>
</evidence>
<dbReference type="PANTHER" id="PTHR43531">
    <property type="entry name" value="PROTEIN ICFG"/>
    <property type="match status" value="1"/>
</dbReference>
<evidence type="ECO:0000256" key="1">
    <source>
        <dbReference type="ARBA" id="ARBA00022500"/>
    </source>
</evidence>